<keyword evidence="7" id="KW-0949">S-adenosyl-L-methionine</keyword>
<dbReference type="EMBL" id="BKCP01013403">
    <property type="protein sequence ID" value="GER57595.1"/>
    <property type="molecule type" value="Genomic_DNA"/>
</dbReference>
<dbReference type="FunFam" id="3.40.50.11850:FF:000002">
    <property type="entry name" value="2-(3-amino-3-carboxypropyl)histidine synthase subunit 1"/>
    <property type="match status" value="1"/>
</dbReference>
<organism evidence="15 16">
    <name type="scientific">Striga asiatica</name>
    <name type="common">Asiatic witchweed</name>
    <name type="synonym">Buchnera asiatica</name>
    <dbReference type="NCBI Taxonomy" id="4170"/>
    <lineage>
        <taxon>Eukaryota</taxon>
        <taxon>Viridiplantae</taxon>
        <taxon>Streptophyta</taxon>
        <taxon>Embryophyta</taxon>
        <taxon>Tracheophyta</taxon>
        <taxon>Spermatophyta</taxon>
        <taxon>Magnoliopsida</taxon>
        <taxon>eudicotyledons</taxon>
        <taxon>Gunneridae</taxon>
        <taxon>Pentapetalae</taxon>
        <taxon>asterids</taxon>
        <taxon>lamiids</taxon>
        <taxon>Lamiales</taxon>
        <taxon>Orobanchaceae</taxon>
        <taxon>Buchnereae</taxon>
        <taxon>Striga</taxon>
    </lineage>
</organism>
<evidence type="ECO:0000256" key="1">
    <source>
        <dbReference type="ARBA" id="ARBA00001966"/>
    </source>
</evidence>
<sequence>LGCNWPTNPVINKPKVQFHRRCKAVTSAHTATMAETTDESPSDLLTHQLQTAPPKPRVKRFVKNQIPDSILNDAALNAAISLLPANYNFEIHKIVWRARSTGATRIALQFPEGLLMYALAISDILTAFAGATHCFVLGDVTYGACCVDDLSARALGAHLLVHFGHSCLVPIDSTTVPTLYVFVEISINTRKLLEELTYNFSSDETNSFIMAGTIQFSTAIRAVKPELENMGFRVMIPQSRPLSGGEVLGCTAPTVKLQNSAGKNDVIIFVADGRFHLEAFMIANPEIRAFRYDPYLGKLFLEEYDHQGMKEDRRRAIERAVGAKTWGIVLGTLGRQGNPMVLDRLEKKMNDKGLDYMIVLISELSPKKIELFGDAVDAWVQIACPRLSIDWGDAFKKPLLTSFEAEIALGDLPGWWERKLRCGGSNLECGNENVAEGVDYPMDYYAQDGGEWNSCYSKKSANARRKNSNCCSNGPNGCGQPPNGQKMAQYS</sequence>
<gene>
    <name evidence="15" type="ORF">STAS_35415</name>
</gene>
<keyword evidence="9" id="KW-0408">Iron</keyword>
<evidence type="ECO:0000256" key="14">
    <source>
        <dbReference type="ARBA" id="ARBA00048403"/>
    </source>
</evidence>
<name>A0A5A7RK36_STRAF</name>
<dbReference type="InterPro" id="IPR042265">
    <property type="entry name" value="DPH1/DPH2_3"/>
</dbReference>
<evidence type="ECO:0000256" key="3">
    <source>
        <dbReference type="ARBA" id="ARBA00010173"/>
    </source>
</evidence>
<dbReference type="InterPro" id="IPR042264">
    <property type="entry name" value="DPH1/DPH2_2"/>
</dbReference>
<evidence type="ECO:0000256" key="6">
    <source>
        <dbReference type="ARBA" id="ARBA00022679"/>
    </source>
</evidence>
<proteinExistence type="inferred from homology"/>
<dbReference type="Pfam" id="PF01866">
    <property type="entry name" value="Diphthamide_syn"/>
    <property type="match status" value="1"/>
</dbReference>
<evidence type="ECO:0000313" key="15">
    <source>
        <dbReference type="EMBL" id="GER57595.1"/>
    </source>
</evidence>
<keyword evidence="10" id="KW-0411">Iron-sulfur</keyword>
<protein>
    <recommendedName>
        <fullName evidence="5">2-(3-amino-3-carboxypropyl)histidine synthase subunit 1</fullName>
        <ecNumber evidence="4">2.5.1.108</ecNumber>
    </recommendedName>
    <alternativeName>
        <fullName evidence="12">Diphthamide biosynthesis protein 1</fullName>
    </alternativeName>
    <alternativeName>
        <fullName evidence="13">Diphtheria toxin resistance protein 1</fullName>
    </alternativeName>
    <alternativeName>
        <fullName evidence="11">S-adenosyl-L-methionine:L-histidine 3-amino-3-carboxypropyltransferase 1</fullName>
    </alternativeName>
</protein>
<comment type="pathway">
    <text evidence="2">Protein modification; peptidyl-diphthamide biosynthesis.</text>
</comment>
<evidence type="ECO:0000256" key="8">
    <source>
        <dbReference type="ARBA" id="ARBA00022723"/>
    </source>
</evidence>
<keyword evidence="16" id="KW-1185">Reference proteome</keyword>
<comment type="cofactor">
    <cofactor evidence="1">
        <name>[4Fe-4S] cluster</name>
        <dbReference type="ChEBI" id="CHEBI:49883"/>
    </cofactor>
</comment>
<evidence type="ECO:0000256" key="4">
    <source>
        <dbReference type="ARBA" id="ARBA00012221"/>
    </source>
</evidence>
<dbReference type="GO" id="GO:0090560">
    <property type="term" value="F:2-(3-amino-3-carboxypropyl)histidine synthase activity"/>
    <property type="evidence" value="ECO:0007669"/>
    <property type="project" value="UniProtKB-EC"/>
</dbReference>
<evidence type="ECO:0000256" key="11">
    <source>
        <dbReference type="ARBA" id="ARBA00031690"/>
    </source>
</evidence>
<dbReference type="GO" id="GO:0017183">
    <property type="term" value="P:protein histidyl modification to diphthamide"/>
    <property type="evidence" value="ECO:0007669"/>
    <property type="project" value="UniProtKB-UniPathway"/>
</dbReference>
<dbReference type="Gene3D" id="3.40.50.11860">
    <property type="entry name" value="Diphthamide synthesis DPH1/DPH2 domain 3"/>
    <property type="match status" value="1"/>
</dbReference>
<evidence type="ECO:0000313" key="16">
    <source>
        <dbReference type="Proteomes" id="UP000325081"/>
    </source>
</evidence>
<evidence type="ECO:0000256" key="5">
    <source>
        <dbReference type="ARBA" id="ARBA00021915"/>
    </source>
</evidence>
<dbReference type="GO" id="GO:0051536">
    <property type="term" value="F:iron-sulfur cluster binding"/>
    <property type="evidence" value="ECO:0007669"/>
    <property type="project" value="UniProtKB-KW"/>
</dbReference>
<evidence type="ECO:0000256" key="9">
    <source>
        <dbReference type="ARBA" id="ARBA00023004"/>
    </source>
</evidence>
<accession>A0A5A7RK36</accession>
<dbReference type="PANTHER" id="PTHR10762:SF1">
    <property type="entry name" value="2-(3-AMINO-3-CARBOXYPROPYL)HISTIDINE SYNTHASE SUBUNIT 1"/>
    <property type="match status" value="1"/>
</dbReference>
<keyword evidence="6" id="KW-0808">Transferase</keyword>
<dbReference type="FunFam" id="3.40.50.11840:FF:000001">
    <property type="entry name" value="2-(3-amino-3-carboxypropyl)histidine synthase subunit 1"/>
    <property type="match status" value="1"/>
</dbReference>
<dbReference type="InterPro" id="IPR016435">
    <property type="entry name" value="DPH1/DPH2"/>
</dbReference>
<evidence type="ECO:0000256" key="10">
    <source>
        <dbReference type="ARBA" id="ARBA00023014"/>
    </source>
</evidence>
<keyword evidence="8" id="KW-0479">Metal-binding</keyword>
<comment type="similarity">
    <text evidence="3">Belongs to the DPH1/DPH2 family. DPH1 subfamily.</text>
</comment>
<dbReference type="FunFam" id="3.40.50.11860:FF:000002">
    <property type="entry name" value="2-(3-amino-3-carboxypropyl)histidine synthase subunit 1"/>
    <property type="match status" value="1"/>
</dbReference>
<dbReference type="NCBIfam" id="TIGR00322">
    <property type="entry name" value="diphth2_R"/>
    <property type="match status" value="1"/>
</dbReference>
<dbReference type="EC" id="2.5.1.108" evidence="4"/>
<dbReference type="PANTHER" id="PTHR10762">
    <property type="entry name" value="DIPHTHAMIDE BIOSYNTHESIS PROTEIN"/>
    <property type="match status" value="1"/>
</dbReference>
<dbReference type="GO" id="GO:0046872">
    <property type="term" value="F:metal ion binding"/>
    <property type="evidence" value="ECO:0007669"/>
    <property type="project" value="UniProtKB-KW"/>
</dbReference>
<evidence type="ECO:0000256" key="2">
    <source>
        <dbReference type="ARBA" id="ARBA00005156"/>
    </source>
</evidence>
<dbReference type="OrthoDB" id="1649088at2759"/>
<feature type="non-terminal residue" evidence="15">
    <location>
        <position position="491"/>
    </location>
</feature>
<comment type="caution">
    <text evidence="15">The sequence shown here is derived from an EMBL/GenBank/DDBJ whole genome shotgun (WGS) entry which is preliminary data.</text>
</comment>
<dbReference type="InterPro" id="IPR042263">
    <property type="entry name" value="DPH1/DPH2_1"/>
</dbReference>
<evidence type="ECO:0000256" key="7">
    <source>
        <dbReference type="ARBA" id="ARBA00022691"/>
    </source>
</evidence>
<dbReference type="SFLD" id="SFLDS00032">
    <property type="entry name" value="Radical_SAM_3-amino-3-carboxyp"/>
    <property type="match status" value="1"/>
</dbReference>
<dbReference type="Proteomes" id="UP000325081">
    <property type="component" value="Unassembled WGS sequence"/>
</dbReference>
<dbReference type="AlphaFoldDB" id="A0A5A7RK36"/>
<comment type="catalytic activity">
    <reaction evidence="14">
        <text>L-histidyl-[translation elongation factor 2] + S-adenosyl-L-methionine = 2-[(3S)-amino-3-carboxypropyl]-L-histidyl-[translation elongation factor 2] + S-methyl-5'-thioadenosine + H(+)</text>
        <dbReference type="Rhea" id="RHEA:36783"/>
        <dbReference type="Rhea" id="RHEA-COMP:9748"/>
        <dbReference type="Rhea" id="RHEA-COMP:9749"/>
        <dbReference type="ChEBI" id="CHEBI:15378"/>
        <dbReference type="ChEBI" id="CHEBI:17509"/>
        <dbReference type="ChEBI" id="CHEBI:29979"/>
        <dbReference type="ChEBI" id="CHEBI:59789"/>
        <dbReference type="ChEBI" id="CHEBI:73995"/>
        <dbReference type="EC" id="2.5.1.108"/>
    </reaction>
</comment>
<feature type="non-terminal residue" evidence="15">
    <location>
        <position position="1"/>
    </location>
</feature>
<dbReference type="Gene3D" id="3.40.50.11840">
    <property type="entry name" value="Diphthamide synthesis DPH1/DPH2 domain 1"/>
    <property type="match status" value="1"/>
</dbReference>
<reference evidence="16" key="1">
    <citation type="journal article" date="2019" name="Curr. Biol.">
        <title>Genome Sequence of Striga asiatica Provides Insight into the Evolution of Plant Parasitism.</title>
        <authorList>
            <person name="Yoshida S."/>
            <person name="Kim S."/>
            <person name="Wafula E.K."/>
            <person name="Tanskanen J."/>
            <person name="Kim Y.M."/>
            <person name="Honaas L."/>
            <person name="Yang Z."/>
            <person name="Spallek T."/>
            <person name="Conn C.E."/>
            <person name="Ichihashi Y."/>
            <person name="Cheong K."/>
            <person name="Cui S."/>
            <person name="Der J.P."/>
            <person name="Gundlach H."/>
            <person name="Jiao Y."/>
            <person name="Hori C."/>
            <person name="Ishida J.K."/>
            <person name="Kasahara H."/>
            <person name="Kiba T."/>
            <person name="Kim M.S."/>
            <person name="Koo N."/>
            <person name="Laohavisit A."/>
            <person name="Lee Y.H."/>
            <person name="Lumba S."/>
            <person name="McCourt P."/>
            <person name="Mortimer J.C."/>
            <person name="Mutuku J.M."/>
            <person name="Nomura T."/>
            <person name="Sasaki-Sekimoto Y."/>
            <person name="Seto Y."/>
            <person name="Wang Y."/>
            <person name="Wakatake T."/>
            <person name="Sakakibara H."/>
            <person name="Demura T."/>
            <person name="Yamaguchi S."/>
            <person name="Yoneyama K."/>
            <person name="Manabe R.I."/>
            <person name="Nelson D.C."/>
            <person name="Schulman A.H."/>
            <person name="Timko M.P."/>
            <person name="dePamphilis C.W."/>
            <person name="Choi D."/>
            <person name="Shirasu K."/>
        </authorList>
    </citation>
    <scope>NUCLEOTIDE SEQUENCE [LARGE SCALE GENOMIC DNA]</scope>
    <source>
        <strain evidence="16">cv. UVA1</strain>
    </source>
</reference>
<evidence type="ECO:0000256" key="13">
    <source>
        <dbReference type="ARBA" id="ARBA00032789"/>
    </source>
</evidence>
<dbReference type="UniPathway" id="UPA00559"/>
<dbReference type="Gene3D" id="3.40.50.11850">
    <property type="entry name" value="Diphthamide synthesis DPH1/DPH2 domain 2"/>
    <property type="match status" value="1"/>
</dbReference>
<evidence type="ECO:0000256" key="12">
    <source>
        <dbReference type="ARBA" id="ARBA00032574"/>
    </source>
</evidence>